<evidence type="ECO:0000313" key="1">
    <source>
        <dbReference type="EMBL" id="KAI3723683.1"/>
    </source>
</evidence>
<reference evidence="2" key="1">
    <citation type="journal article" date="2022" name="Mol. Ecol. Resour.">
        <title>The genomes of chicory, endive, great burdock and yacon provide insights into Asteraceae palaeo-polyploidization history and plant inulin production.</title>
        <authorList>
            <person name="Fan W."/>
            <person name="Wang S."/>
            <person name="Wang H."/>
            <person name="Wang A."/>
            <person name="Jiang F."/>
            <person name="Liu H."/>
            <person name="Zhao H."/>
            <person name="Xu D."/>
            <person name="Zhang Y."/>
        </authorList>
    </citation>
    <scope>NUCLEOTIDE SEQUENCE [LARGE SCALE GENOMIC DNA]</scope>
    <source>
        <strain evidence="2">cv. Punajuju</strain>
    </source>
</reference>
<name>A0ACB9BP17_CICIN</name>
<evidence type="ECO:0000313" key="2">
    <source>
        <dbReference type="Proteomes" id="UP001055811"/>
    </source>
</evidence>
<comment type="caution">
    <text evidence="1">The sequence shown here is derived from an EMBL/GenBank/DDBJ whole genome shotgun (WGS) entry which is preliminary data.</text>
</comment>
<dbReference type="EMBL" id="CM042014">
    <property type="protein sequence ID" value="KAI3723683.1"/>
    <property type="molecule type" value="Genomic_DNA"/>
</dbReference>
<accession>A0ACB9BP17</accession>
<dbReference type="Proteomes" id="UP001055811">
    <property type="component" value="Linkage Group LG06"/>
</dbReference>
<protein>
    <submittedName>
        <fullName evidence="1">Uncharacterized protein</fullName>
    </submittedName>
</protein>
<reference evidence="1 2" key="2">
    <citation type="journal article" date="2022" name="Mol. Ecol. Resour.">
        <title>The genomes of chicory, endive, great burdock and yacon provide insights into Asteraceae paleo-polyploidization history and plant inulin production.</title>
        <authorList>
            <person name="Fan W."/>
            <person name="Wang S."/>
            <person name="Wang H."/>
            <person name="Wang A."/>
            <person name="Jiang F."/>
            <person name="Liu H."/>
            <person name="Zhao H."/>
            <person name="Xu D."/>
            <person name="Zhang Y."/>
        </authorList>
    </citation>
    <scope>NUCLEOTIDE SEQUENCE [LARGE SCALE GENOMIC DNA]</scope>
    <source>
        <strain evidence="2">cv. Punajuju</strain>
        <tissue evidence="1">Leaves</tissue>
    </source>
</reference>
<sequence length="236" mass="27029">MSRPITCPYIYFDLTPLRFKLMVTKYHLVKEDSTELLAIMVGINSPPRGPFLASRFIRGHTPRGVLVSNYEGNVPMEDFRVDSVAKMIDYDENYSSDSNSLNPHDSYDSNFNQGDVGPFPDGQKDNNVGSCEDRLIRKRHSTDIYLLVLSNDERYDPSKRVGGIIILTLPYFRMASRPSFFDNFMHLGITEYLLRLNWNQLHNLTKMNFVKTLASVVEVKSQYEDCGGIGHENNDL</sequence>
<keyword evidence="2" id="KW-1185">Reference proteome</keyword>
<proteinExistence type="predicted"/>
<gene>
    <name evidence="1" type="ORF">L2E82_35439</name>
</gene>
<organism evidence="1 2">
    <name type="scientific">Cichorium intybus</name>
    <name type="common">Chicory</name>
    <dbReference type="NCBI Taxonomy" id="13427"/>
    <lineage>
        <taxon>Eukaryota</taxon>
        <taxon>Viridiplantae</taxon>
        <taxon>Streptophyta</taxon>
        <taxon>Embryophyta</taxon>
        <taxon>Tracheophyta</taxon>
        <taxon>Spermatophyta</taxon>
        <taxon>Magnoliopsida</taxon>
        <taxon>eudicotyledons</taxon>
        <taxon>Gunneridae</taxon>
        <taxon>Pentapetalae</taxon>
        <taxon>asterids</taxon>
        <taxon>campanulids</taxon>
        <taxon>Asterales</taxon>
        <taxon>Asteraceae</taxon>
        <taxon>Cichorioideae</taxon>
        <taxon>Cichorieae</taxon>
        <taxon>Cichoriinae</taxon>
        <taxon>Cichorium</taxon>
    </lineage>
</organism>